<dbReference type="GO" id="GO:0009252">
    <property type="term" value="P:peptidoglycan biosynthetic process"/>
    <property type="evidence" value="ECO:0007669"/>
    <property type="project" value="UniProtKB-UniRule"/>
</dbReference>
<keyword evidence="13" id="KW-1185">Reference proteome</keyword>
<dbReference type="PANTHER" id="PTHR30474:SF1">
    <property type="entry name" value="PEPTIDOGLYCAN GLYCOSYLTRANSFERASE MRDB"/>
    <property type="match status" value="1"/>
</dbReference>
<evidence type="ECO:0000256" key="3">
    <source>
        <dbReference type="ARBA" id="ARBA00022676"/>
    </source>
</evidence>
<feature type="transmembrane region" description="Helical" evidence="11">
    <location>
        <begin position="73"/>
        <end position="92"/>
    </location>
</feature>
<dbReference type="AlphaFoldDB" id="A0A847SH43"/>
<gene>
    <name evidence="11 12" type="primary">rodA</name>
    <name evidence="11" type="synonym">mrdB</name>
    <name evidence="12" type="ORF">HF682_16125</name>
</gene>
<feature type="transmembrane region" description="Helical" evidence="11">
    <location>
        <begin position="344"/>
        <end position="363"/>
    </location>
</feature>
<dbReference type="InterPro" id="IPR018365">
    <property type="entry name" value="Cell_cycle_FtsW-rel_CS"/>
</dbReference>
<keyword evidence="2 11" id="KW-1003">Cell membrane</keyword>
<comment type="similarity">
    <text evidence="11">Belongs to the SEDS family. MrdB/RodA subfamily.</text>
</comment>
<evidence type="ECO:0000313" key="13">
    <source>
        <dbReference type="Proteomes" id="UP000587991"/>
    </source>
</evidence>
<evidence type="ECO:0000256" key="4">
    <source>
        <dbReference type="ARBA" id="ARBA00022679"/>
    </source>
</evidence>
<keyword evidence="10 11" id="KW-0961">Cell wall biogenesis/degradation</keyword>
<dbReference type="EC" id="2.4.99.28" evidence="11"/>
<keyword evidence="3 11" id="KW-0328">Glycosyltransferase</keyword>
<protein>
    <recommendedName>
        <fullName evidence="11">Peptidoglycan glycosyltransferase MrdB</fullName>
        <shortName evidence="11">PGT</shortName>
        <ecNumber evidence="11">2.4.99.28</ecNumber>
    </recommendedName>
    <alternativeName>
        <fullName evidence="11">Cell elongation protein RodA</fullName>
    </alternativeName>
    <alternativeName>
        <fullName evidence="11">Cell wall polymerase</fullName>
    </alternativeName>
    <alternativeName>
        <fullName evidence="11">Peptidoglycan polymerase</fullName>
        <shortName evidence="11">PG polymerase</shortName>
    </alternativeName>
</protein>
<evidence type="ECO:0000256" key="11">
    <source>
        <dbReference type="HAMAP-Rule" id="MF_02079"/>
    </source>
</evidence>
<evidence type="ECO:0000256" key="1">
    <source>
        <dbReference type="ARBA" id="ARBA00004141"/>
    </source>
</evidence>
<dbReference type="GO" id="GO:0051301">
    <property type="term" value="P:cell division"/>
    <property type="evidence" value="ECO:0007669"/>
    <property type="project" value="InterPro"/>
</dbReference>
<dbReference type="GO" id="GO:0071555">
    <property type="term" value="P:cell wall organization"/>
    <property type="evidence" value="ECO:0007669"/>
    <property type="project" value="UniProtKB-KW"/>
</dbReference>
<keyword evidence="8 11" id="KW-1133">Transmembrane helix</keyword>
<keyword evidence="4 11" id="KW-0808">Transferase</keyword>
<dbReference type="EMBL" id="JABAIM010000004">
    <property type="protein sequence ID" value="NLR76696.1"/>
    <property type="molecule type" value="Genomic_DNA"/>
</dbReference>
<comment type="catalytic activity">
    <reaction evidence="11">
        <text>[GlcNAc-(1-&gt;4)-Mur2Ac(oyl-L-Ala-gamma-D-Glu-L-Lys-D-Ala-D-Ala)](n)-di-trans,octa-cis-undecaprenyl diphosphate + beta-D-GlcNAc-(1-&gt;4)-Mur2Ac(oyl-L-Ala-gamma-D-Glu-L-Lys-D-Ala-D-Ala)-di-trans,octa-cis-undecaprenyl diphosphate = [GlcNAc-(1-&gt;4)-Mur2Ac(oyl-L-Ala-gamma-D-Glu-L-Lys-D-Ala-D-Ala)](n+1)-di-trans,octa-cis-undecaprenyl diphosphate + di-trans,octa-cis-undecaprenyl diphosphate + H(+)</text>
        <dbReference type="Rhea" id="RHEA:23708"/>
        <dbReference type="Rhea" id="RHEA-COMP:9602"/>
        <dbReference type="Rhea" id="RHEA-COMP:9603"/>
        <dbReference type="ChEBI" id="CHEBI:15378"/>
        <dbReference type="ChEBI" id="CHEBI:58405"/>
        <dbReference type="ChEBI" id="CHEBI:60033"/>
        <dbReference type="ChEBI" id="CHEBI:78435"/>
        <dbReference type="EC" id="2.4.99.28"/>
    </reaction>
</comment>
<feature type="transmembrane region" description="Helical" evidence="11">
    <location>
        <begin position="305"/>
        <end position="324"/>
    </location>
</feature>
<dbReference type="UniPathway" id="UPA00219"/>
<dbReference type="GO" id="GO:0032153">
    <property type="term" value="C:cell division site"/>
    <property type="evidence" value="ECO:0007669"/>
    <property type="project" value="TreeGrafter"/>
</dbReference>
<dbReference type="InterPro" id="IPR011923">
    <property type="entry name" value="RodA/MrdB"/>
</dbReference>
<evidence type="ECO:0000313" key="12">
    <source>
        <dbReference type="EMBL" id="NLR76696.1"/>
    </source>
</evidence>
<comment type="pathway">
    <text evidence="11">Cell wall biogenesis; peptidoglycan biosynthesis.</text>
</comment>
<proteinExistence type="inferred from homology"/>
<feature type="transmembrane region" description="Helical" evidence="11">
    <location>
        <begin position="182"/>
        <end position="198"/>
    </location>
</feature>
<dbReference type="NCBIfam" id="TIGR02210">
    <property type="entry name" value="rodA_shape"/>
    <property type="match status" value="1"/>
</dbReference>
<evidence type="ECO:0000256" key="2">
    <source>
        <dbReference type="ARBA" id="ARBA00022475"/>
    </source>
</evidence>
<keyword evidence="11" id="KW-0997">Cell inner membrane</keyword>
<feature type="transmembrane region" description="Helical" evidence="11">
    <location>
        <begin position="136"/>
        <end position="153"/>
    </location>
</feature>
<keyword evidence="9 11" id="KW-0472">Membrane</keyword>
<dbReference type="PANTHER" id="PTHR30474">
    <property type="entry name" value="CELL CYCLE PROTEIN"/>
    <property type="match status" value="1"/>
</dbReference>
<feature type="transmembrane region" description="Helical" evidence="11">
    <location>
        <begin position="267"/>
        <end position="293"/>
    </location>
</feature>
<name>A0A847SH43_9NEIS</name>
<dbReference type="GO" id="GO:0008955">
    <property type="term" value="F:peptidoglycan glycosyltransferase activity"/>
    <property type="evidence" value="ECO:0007669"/>
    <property type="project" value="UniProtKB-UniRule"/>
</dbReference>
<comment type="subcellular location">
    <subcellularLocation>
        <location evidence="11">Cell inner membrane</location>
        <topology evidence="11">Multi-pass membrane protein</topology>
    </subcellularLocation>
    <subcellularLocation>
        <location evidence="1">Membrane</location>
        <topology evidence="1">Multi-pass membrane protein</topology>
    </subcellularLocation>
</comment>
<sequence>MTMISRLWHAFWRPLDIWLLLVVLALLTVGQITLYSAGDRSMIKVEAQLFNFAVAAVAMWLVASQPLPRLMSLAPPLYALGMILLLGVFFFGETSKGATRWLNLHFIRIQPSEMMKIALPMMLAWYMHRHEAALRVKDFVVAGVLLALPVALVLKQPDLGTAILISGSGCFVLFLAGLSWRLIIPVVLLLAGGIWYVMDAPRCEQVFHKYQCTRVQILIDPLSDPLGKGYHTLQGTIAIGSGGVTGKGWLQGTQTHLDYIPERTTDFIFAVYAEEFGLVGGCVLLVLYTLLLLRGLAITLHATTLFGRLLGGAVTMTLFTYAFVNMGMVSGILPVVGVPLPLMSYGGTSLVTLLTGMGLLMSIHRHKSLIKFS</sequence>
<comment type="function">
    <text evidence="11">Peptidoglycan polymerase that is essential for cell wall elongation.</text>
</comment>
<accession>A0A847SH43</accession>
<dbReference type="HAMAP" id="MF_02079">
    <property type="entry name" value="PGT_RodA"/>
    <property type="match status" value="1"/>
</dbReference>
<evidence type="ECO:0000256" key="10">
    <source>
        <dbReference type="ARBA" id="ARBA00023316"/>
    </source>
</evidence>
<reference evidence="12 13" key="1">
    <citation type="submission" date="2020-04" db="EMBL/GenBank/DDBJ databases">
        <title>Draft genome of Leeia sp. IMCC25680.</title>
        <authorList>
            <person name="Song J."/>
            <person name="Cho J.-C."/>
        </authorList>
    </citation>
    <scope>NUCLEOTIDE SEQUENCE [LARGE SCALE GENOMIC DNA]</scope>
    <source>
        <strain evidence="12 13">IMCC25680</strain>
    </source>
</reference>
<dbReference type="PROSITE" id="PS00428">
    <property type="entry name" value="FTSW_RODA_SPOVE"/>
    <property type="match status" value="1"/>
</dbReference>
<feature type="transmembrane region" description="Helical" evidence="11">
    <location>
        <begin position="17"/>
        <end position="37"/>
    </location>
</feature>
<dbReference type="InterPro" id="IPR001182">
    <property type="entry name" value="FtsW/RodA"/>
</dbReference>
<dbReference type="GO" id="GO:0015648">
    <property type="term" value="F:lipid-linked peptidoglycan transporter activity"/>
    <property type="evidence" value="ECO:0007669"/>
    <property type="project" value="TreeGrafter"/>
</dbReference>
<evidence type="ECO:0000256" key="5">
    <source>
        <dbReference type="ARBA" id="ARBA00022692"/>
    </source>
</evidence>
<dbReference type="Proteomes" id="UP000587991">
    <property type="component" value="Unassembled WGS sequence"/>
</dbReference>
<keyword evidence="7 11" id="KW-0573">Peptidoglycan synthesis</keyword>
<dbReference type="GO" id="GO:0008360">
    <property type="term" value="P:regulation of cell shape"/>
    <property type="evidence" value="ECO:0007669"/>
    <property type="project" value="UniProtKB-KW"/>
</dbReference>
<feature type="transmembrane region" description="Helical" evidence="11">
    <location>
        <begin position="49"/>
        <end position="67"/>
    </location>
</feature>
<evidence type="ECO:0000256" key="7">
    <source>
        <dbReference type="ARBA" id="ARBA00022984"/>
    </source>
</evidence>
<evidence type="ECO:0000256" key="6">
    <source>
        <dbReference type="ARBA" id="ARBA00022960"/>
    </source>
</evidence>
<dbReference type="Pfam" id="PF01098">
    <property type="entry name" value="FTSW_RODA_SPOVE"/>
    <property type="match status" value="1"/>
</dbReference>
<keyword evidence="5 11" id="KW-0812">Transmembrane</keyword>
<comment type="caution">
    <text evidence="12">The sequence shown here is derived from an EMBL/GenBank/DDBJ whole genome shotgun (WGS) entry which is preliminary data.</text>
</comment>
<organism evidence="12 13">
    <name type="scientific">Leeia aquatica</name>
    <dbReference type="NCBI Taxonomy" id="2725557"/>
    <lineage>
        <taxon>Bacteria</taxon>
        <taxon>Pseudomonadati</taxon>
        <taxon>Pseudomonadota</taxon>
        <taxon>Betaproteobacteria</taxon>
        <taxon>Neisseriales</taxon>
        <taxon>Leeiaceae</taxon>
        <taxon>Leeia</taxon>
    </lineage>
</organism>
<feature type="transmembrane region" description="Helical" evidence="11">
    <location>
        <begin position="159"/>
        <end position="175"/>
    </location>
</feature>
<evidence type="ECO:0000256" key="8">
    <source>
        <dbReference type="ARBA" id="ARBA00022989"/>
    </source>
</evidence>
<keyword evidence="6 11" id="KW-0133">Cell shape</keyword>
<dbReference type="GO" id="GO:0005886">
    <property type="term" value="C:plasma membrane"/>
    <property type="evidence" value="ECO:0007669"/>
    <property type="project" value="UniProtKB-SubCell"/>
</dbReference>
<evidence type="ECO:0000256" key="9">
    <source>
        <dbReference type="ARBA" id="ARBA00023136"/>
    </source>
</evidence>